<reference evidence="1" key="1">
    <citation type="journal article" date="2023" name="bioRxiv">
        <title>Improved chromosome-level genome assembly for marigold (Tagetes erecta).</title>
        <authorList>
            <person name="Jiang F."/>
            <person name="Yuan L."/>
            <person name="Wang S."/>
            <person name="Wang H."/>
            <person name="Xu D."/>
            <person name="Wang A."/>
            <person name="Fan W."/>
        </authorList>
    </citation>
    <scope>NUCLEOTIDE SEQUENCE</scope>
    <source>
        <strain evidence="1">WSJ</strain>
        <tissue evidence="1">Leaf</tissue>
    </source>
</reference>
<dbReference type="EMBL" id="JAUHHV010000012">
    <property type="protein sequence ID" value="KAK1406620.1"/>
    <property type="molecule type" value="Genomic_DNA"/>
</dbReference>
<keyword evidence="2" id="KW-1185">Reference proteome</keyword>
<protein>
    <submittedName>
        <fullName evidence="1">Uncharacterized protein</fullName>
    </submittedName>
</protein>
<name>A0AAD8N977_TARER</name>
<dbReference type="Proteomes" id="UP001229421">
    <property type="component" value="Unassembled WGS sequence"/>
</dbReference>
<evidence type="ECO:0000313" key="2">
    <source>
        <dbReference type="Proteomes" id="UP001229421"/>
    </source>
</evidence>
<comment type="caution">
    <text evidence="1">The sequence shown here is derived from an EMBL/GenBank/DDBJ whole genome shotgun (WGS) entry which is preliminary data.</text>
</comment>
<dbReference type="Gene3D" id="6.10.280.220">
    <property type="match status" value="1"/>
</dbReference>
<dbReference type="AlphaFoldDB" id="A0AAD8N977"/>
<evidence type="ECO:0000313" key="1">
    <source>
        <dbReference type="EMBL" id="KAK1406620.1"/>
    </source>
</evidence>
<proteinExistence type="predicted"/>
<gene>
    <name evidence="1" type="ORF">QVD17_42087</name>
</gene>
<organism evidence="1 2">
    <name type="scientific">Tagetes erecta</name>
    <name type="common">African marigold</name>
    <dbReference type="NCBI Taxonomy" id="13708"/>
    <lineage>
        <taxon>Eukaryota</taxon>
        <taxon>Viridiplantae</taxon>
        <taxon>Streptophyta</taxon>
        <taxon>Embryophyta</taxon>
        <taxon>Tracheophyta</taxon>
        <taxon>Spermatophyta</taxon>
        <taxon>Magnoliopsida</taxon>
        <taxon>eudicotyledons</taxon>
        <taxon>Gunneridae</taxon>
        <taxon>Pentapetalae</taxon>
        <taxon>asterids</taxon>
        <taxon>campanulids</taxon>
        <taxon>Asterales</taxon>
        <taxon>Asteraceae</taxon>
        <taxon>Asteroideae</taxon>
        <taxon>Heliantheae alliance</taxon>
        <taxon>Tageteae</taxon>
        <taxon>Tagetes</taxon>
    </lineage>
</organism>
<sequence length="267" mass="30018">MTGADGAGVPDSHSGSDSAFISLSPLLETAPPHYLSEPVNINLEDQMRGNWVSRDGNAYMAPTAEVEENLVEVQVGVEPGSVTKLIKDLRVGVEPIVEAQNVEGKVAHTTHWPTPATSRRTPRIRVKYSGKAVGEVRKLLDDEVMSKPKKARIENVQVKFLKEKVKEWERKDDVASMYENGESSNAPTRVSILGEPMERTLVTLVTRCAQHENQITTLKTKVGVLDEVDEAMDERLKTYDEERVMQEHTLFQLNDRVRKLEEEMMEH</sequence>
<accession>A0AAD8N977</accession>